<dbReference type="InterPro" id="IPR032816">
    <property type="entry name" value="VTT_dom"/>
</dbReference>
<feature type="transmembrane region" description="Helical" evidence="6">
    <location>
        <begin position="70"/>
        <end position="88"/>
    </location>
</feature>
<comment type="subcellular location">
    <subcellularLocation>
        <location evidence="1 6">Cell membrane</location>
        <topology evidence="1 6">Multi-pass membrane protein</topology>
    </subcellularLocation>
</comment>
<feature type="transmembrane region" description="Helical" evidence="6">
    <location>
        <begin position="149"/>
        <end position="166"/>
    </location>
</feature>
<name>A0A1G2NF99_9BACT</name>
<keyword evidence="2 6" id="KW-1003">Cell membrane</keyword>
<evidence type="ECO:0000256" key="1">
    <source>
        <dbReference type="ARBA" id="ARBA00004651"/>
    </source>
</evidence>
<keyword evidence="4 6" id="KW-1133">Transmembrane helix</keyword>
<organism evidence="8 9">
    <name type="scientific">Candidatus Taylorbacteria bacterium RIFCSPLOWO2_01_FULL_45_15b</name>
    <dbReference type="NCBI Taxonomy" id="1802319"/>
    <lineage>
        <taxon>Bacteria</taxon>
        <taxon>Candidatus Tayloriibacteriota</taxon>
    </lineage>
</organism>
<comment type="similarity">
    <text evidence="6">Belongs to the TVP38/TMEM64 family.</text>
</comment>
<dbReference type="EMBL" id="MHRX01000007">
    <property type="protein sequence ID" value="OHA34758.1"/>
    <property type="molecule type" value="Genomic_DNA"/>
</dbReference>
<evidence type="ECO:0000256" key="6">
    <source>
        <dbReference type="RuleBase" id="RU366058"/>
    </source>
</evidence>
<evidence type="ECO:0000256" key="2">
    <source>
        <dbReference type="ARBA" id="ARBA00022475"/>
    </source>
</evidence>
<feature type="transmembrane region" description="Helical" evidence="6">
    <location>
        <begin position="118"/>
        <end position="143"/>
    </location>
</feature>
<proteinExistence type="inferred from homology"/>
<dbReference type="Proteomes" id="UP000176221">
    <property type="component" value="Unassembled WGS sequence"/>
</dbReference>
<feature type="domain" description="VTT" evidence="7">
    <location>
        <begin position="55"/>
        <end position="168"/>
    </location>
</feature>
<comment type="caution">
    <text evidence="8">The sequence shown here is derived from an EMBL/GenBank/DDBJ whole genome shotgun (WGS) entry which is preliminary data.</text>
</comment>
<gene>
    <name evidence="8" type="ORF">A2928_02845</name>
</gene>
<evidence type="ECO:0000256" key="4">
    <source>
        <dbReference type="ARBA" id="ARBA00022989"/>
    </source>
</evidence>
<feature type="transmembrane region" description="Helical" evidence="6">
    <location>
        <begin position="178"/>
        <end position="198"/>
    </location>
</feature>
<keyword evidence="5 6" id="KW-0472">Membrane</keyword>
<evidence type="ECO:0000256" key="3">
    <source>
        <dbReference type="ARBA" id="ARBA00022692"/>
    </source>
</evidence>
<dbReference type="AlphaFoldDB" id="A0A1G2NF99"/>
<evidence type="ECO:0000259" key="7">
    <source>
        <dbReference type="Pfam" id="PF09335"/>
    </source>
</evidence>
<dbReference type="Pfam" id="PF09335">
    <property type="entry name" value="VTT_dom"/>
    <property type="match status" value="1"/>
</dbReference>
<dbReference type="GO" id="GO:0005886">
    <property type="term" value="C:plasma membrane"/>
    <property type="evidence" value="ECO:0007669"/>
    <property type="project" value="UniProtKB-SubCell"/>
</dbReference>
<sequence>MTLVIYFGAFAWLILDPRLTTYLAGIIAANFFMGTLAYVVLMVIATVVAPLSFLPLIAVAAAIFGPFLTGILNVIGWWLGALLAFYIARYAAKPILEKFIALDAIKKYENKIPKQNEFWVIVLLRALVPVDILSYALGILTMLQWRPHALATLIGIVPFAFIYAYGGSAIFARNVWQISLIVTLGIVVFLILRGILHFTKKDGKEEN</sequence>
<keyword evidence="3 6" id="KW-0812">Transmembrane</keyword>
<protein>
    <recommendedName>
        <fullName evidence="6">TVP38/TMEM64 family membrane protein</fullName>
    </recommendedName>
</protein>
<dbReference type="PANTHER" id="PTHR12677">
    <property type="entry name" value="GOLGI APPARATUS MEMBRANE PROTEIN TVP38-RELATED"/>
    <property type="match status" value="1"/>
</dbReference>
<evidence type="ECO:0000313" key="9">
    <source>
        <dbReference type="Proteomes" id="UP000176221"/>
    </source>
</evidence>
<evidence type="ECO:0000256" key="5">
    <source>
        <dbReference type="ARBA" id="ARBA00023136"/>
    </source>
</evidence>
<dbReference type="STRING" id="1802319.A2928_02845"/>
<dbReference type="PANTHER" id="PTHR12677:SF59">
    <property type="entry name" value="GOLGI APPARATUS MEMBRANE PROTEIN TVP38-RELATED"/>
    <property type="match status" value="1"/>
</dbReference>
<accession>A0A1G2NF99</accession>
<feature type="transmembrane region" description="Helical" evidence="6">
    <location>
        <begin position="36"/>
        <end position="64"/>
    </location>
</feature>
<reference evidence="8 9" key="1">
    <citation type="journal article" date="2016" name="Nat. Commun.">
        <title>Thousands of microbial genomes shed light on interconnected biogeochemical processes in an aquifer system.</title>
        <authorList>
            <person name="Anantharaman K."/>
            <person name="Brown C.T."/>
            <person name="Hug L.A."/>
            <person name="Sharon I."/>
            <person name="Castelle C.J."/>
            <person name="Probst A.J."/>
            <person name="Thomas B.C."/>
            <person name="Singh A."/>
            <person name="Wilkins M.J."/>
            <person name="Karaoz U."/>
            <person name="Brodie E.L."/>
            <person name="Williams K.H."/>
            <person name="Hubbard S.S."/>
            <person name="Banfield J.F."/>
        </authorList>
    </citation>
    <scope>NUCLEOTIDE SEQUENCE [LARGE SCALE GENOMIC DNA]</scope>
</reference>
<evidence type="ECO:0000313" key="8">
    <source>
        <dbReference type="EMBL" id="OHA34758.1"/>
    </source>
</evidence>
<dbReference type="InterPro" id="IPR015414">
    <property type="entry name" value="TMEM64"/>
</dbReference>